<organism evidence="2">
    <name type="scientific">Tanacetum cinerariifolium</name>
    <name type="common">Dalmatian daisy</name>
    <name type="synonym">Chrysanthemum cinerariifolium</name>
    <dbReference type="NCBI Taxonomy" id="118510"/>
    <lineage>
        <taxon>Eukaryota</taxon>
        <taxon>Viridiplantae</taxon>
        <taxon>Streptophyta</taxon>
        <taxon>Embryophyta</taxon>
        <taxon>Tracheophyta</taxon>
        <taxon>Spermatophyta</taxon>
        <taxon>Magnoliopsida</taxon>
        <taxon>eudicotyledons</taxon>
        <taxon>Gunneridae</taxon>
        <taxon>Pentapetalae</taxon>
        <taxon>asterids</taxon>
        <taxon>campanulids</taxon>
        <taxon>Asterales</taxon>
        <taxon>Asteraceae</taxon>
        <taxon>Asteroideae</taxon>
        <taxon>Anthemideae</taxon>
        <taxon>Anthemidinae</taxon>
        <taxon>Tanacetum</taxon>
    </lineage>
</organism>
<keyword evidence="2" id="KW-0695">RNA-directed DNA polymerase</keyword>
<dbReference type="AlphaFoldDB" id="A0A699IYU2"/>
<accession>A0A699IYU2</accession>
<evidence type="ECO:0000259" key="1">
    <source>
        <dbReference type="Pfam" id="PF13966"/>
    </source>
</evidence>
<comment type="caution">
    <text evidence="2">The sequence shown here is derived from an EMBL/GenBank/DDBJ whole genome shotgun (WGS) entry which is preliminary data.</text>
</comment>
<proteinExistence type="predicted"/>
<sequence length="101" mass="11968">MLDTGNVATRWNKSIPIKVNVLLWRLMLNKLPTRINLDRRGIEIDSVLYPTCHDELKTVNHSFFNCDLAKDLWSLLAKWWEMDIPVCNNIADWFDWLDSLH</sequence>
<evidence type="ECO:0000313" key="2">
    <source>
        <dbReference type="EMBL" id="GEZ96766.1"/>
    </source>
</evidence>
<reference evidence="2" key="1">
    <citation type="journal article" date="2019" name="Sci. Rep.">
        <title>Draft genome of Tanacetum cinerariifolium, the natural source of mosquito coil.</title>
        <authorList>
            <person name="Yamashiro T."/>
            <person name="Shiraishi A."/>
            <person name="Satake H."/>
            <person name="Nakayama K."/>
        </authorList>
    </citation>
    <scope>NUCLEOTIDE SEQUENCE</scope>
</reference>
<feature type="domain" description="Reverse transcriptase zinc-binding" evidence="1">
    <location>
        <begin position="8"/>
        <end position="73"/>
    </location>
</feature>
<keyword evidence="2" id="KW-0808">Transferase</keyword>
<gene>
    <name evidence="2" type="ORF">Tci_568739</name>
</gene>
<dbReference type="InterPro" id="IPR026960">
    <property type="entry name" value="RVT-Znf"/>
</dbReference>
<dbReference type="GO" id="GO:0003964">
    <property type="term" value="F:RNA-directed DNA polymerase activity"/>
    <property type="evidence" value="ECO:0007669"/>
    <property type="project" value="UniProtKB-KW"/>
</dbReference>
<keyword evidence="2" id="KW-0548">Nucleotidyltransferase</keyword>
<protein>
    <submittedName>
        <fullName evidence="2">RNA-directed DNA polymerase, eukaryota</fullName>
    </submittedName>
</protein>
<dbReference type="Pfam" id="PF13966">
    <property type="entry name" value="zf-RVT"/>
    <property type="match status" value="1"/>
</dbReference>
<name>A0A699IYU2_TANCI</name>
<dbReference type="EMBL" id="BKCJ010349009">
    <property type="protein sequence ID" value="GEZ96766.1"/>
    <property type="molecule type" value="Genomic_DNA"/>
</dbReference>